<dbReference type="OMA" id="IFATADP"/>
<dbReference type="EMBL" id="CP090164">
    <property type="protein sequence ID" value="UJO14564.1"/>
    <property type="molecule type" value="Genomic_DNA"/>
</dbReference>
<feature type="region of interest" description="Disordered" evidence="1">
    <location>
        <begin position="295"/>
        <end position="345"/>
    </location>
</feature>
<name>A0A9Q8P630_PASFU</name>
<feature type="compositionally biased region" description="Low complexity" evidence="1">
    <location>
        <begin position="219"/>
        <end position="236"/>
    </location>
</feature>
<dbReference type="Proteomes" id="UP000756132">
    <property type="component" value="Chromosome 2"/>
</dbReference>
<dbReference type="GeneID" id="71982836"/>
<dbReference type="AlphaFoldDB" id="A0A9Q8P630"/>
<dbReference type="PANTHER" id="PTHR39610:SF2">
    <property type="entry name" value="BZIP DOMAIN-CONTAINING PROTEIN"/>
    <property type="match status" value="1"/>
</dbReference>
<dbReference type="KEGG" id="ffu:CLAFUR5_02958"/>
<feature type="region of interest" description="Disordered" evidence="1">
    <location>
        <begin position="192"/>
        <end position="254"/>
    </location>
</feature>
<feature type="compositionally biased region" description="Polar residues" evidence="1">
    <location>
        <begin position="80"/>
        <end position="89"/>
    </location>
</feature>
<organism evidence="2 3">
    <name type="scientific">Passalora fulva</name>
    <name type="common">Tomato leaf mold</name>
    <name type="synonym">Cladosporium fulvum</name>
    <dbReference type="NCBI Taxonomy" id="5499"/>
    <lineage>
        <taxon>Eukaryota</taxon>
        <taxon>Fungi</taxon>
        <taxon>Dikarya</taxon>
        <taxon>Ascomycota</taxon>
        <taxon>Pezizomycotina</taxon>
        <taxon>Dothideomycetes</taxon>
        <taxon>Dothideomycetidae</taxon>
        <taxon>Mycosphaerellales</taxon>
        <taxon>Mycosphaerellaceae</taxon>
        <taxon>Fulvia</taxon>
    </lineage>
</organism>
<proteinExistence type="predicted"/>
<reference evidence="2" key="2">
    <citation type="journal article" date="2022" name="Microb. Genom.">
        <title>A chromosome-scale genome assembly of the tomato pathogen Cladosporium fulvum reveals a compartmentalized genome architecture and the presence of a dispensable chromosome.</title>
        <authorList>
            <person name="Zaccaron A.Z."/>
            <person name="Chen L.H."/>
            <person name="Samaras A."/>
            <person name="Stergiopoulos I."/>
        </authorList>
    </citation>
    <scope>NUCLEOTIDE SEQUENCE</scope>
    <source>
        <strain evidence="2">Race5_Kim</strain>
    </source>
</reference>
<keyword evidence="3" id="KW-1185">Reference proteome</keyword>
<evidence type="ECO:0000313" key="3">
    <source>
        <dbReference type="Proteomes" id="UP000756132"/>
    </source>
</evidence>
<feature type="compositionally biased region" description="Low complexity" evidence="1">
    <location>
        <begin position="311"/>
        <end position="324"/>
    </location>
</feature>
<accession>A0A9Q8P630</accession>
<feature type="compositionally biased region" description="Low complexity" evidence="1">
    <location>
        <begin position="101"/>
        <end position="111"/>
    </location>
</feature>
<dbReference type="RefSeq" id="XP_047758930.1">
    <property type="nucleotide sequence ID" value="XM_047902106.1"/>
</dbReference>
<feature type="region of interest" description="Disordered" evidence="1">
    <location>
        <begin position="1"/>
        <end position="131"/>
    </location>
</feature>
<gene>
    <name evidence="2" type="ORF">CLAFUR5_02958</name>
</gene>
<evidence type="ECO:0000313" key="2">
    <source>
        <dbReference type="EMBL" id="UJO14564.1"/>
    </source>
</evidence>
<dbReference type="OrthoDB" id="5407781at2759"/>
<protein>
    <submittedName>
        <fullName evidence="2">Uncharacterized protein</fullName>
    </submittedName>
</protein>
<feature type="compositionally biased region" description="Low complexity" evidence="1">
    <location>
        <begin position="1"/>
        <end position="21"/>
    </location>
</feature>
<dbReference type="PANTHER" id="PTHR39610">
    <property type="entry name" value="BZIP DOMAIN-CONTAINING PROTEIN-RELATED"/>
    <property type="match status" value="1"/>
</dbReference>
<sequence length="345" mass="36597">MPPDLNSLPSSNSRAPSMSASPLSHRPRRISISTADNARPSPPSPRSPSLSSLQAAAVINSGLHRSPSRASPSIERRRSSLMNNIQLNDPTIPAPGELHQSNGSNGSSSGSPRLGRRSFALPTADPHHQRQPSLGELHQELENEQEAQVNRLLHMIRTQQDQLAALQRGTGEPSSSVVDTAPASALSAAAVSSAISDHPSPRVTSTSHAATHFHHPHSLSRQSSSRLSNAGSNSRGTSPALRPQSSSLGPLTEDFLLGGTRDECAFYQAETQMLTRENQMLKLRIRELERQVSDMGGLSLTGPPQQQASTALPSHHSPLASPPATFAGQSAPTMTAEAETTAKVE</sequence>
<reference evidence="2" key="1">
    <citation type="submission" date="2021-12" db="EMBL/GenBank/DDBJ databases">
        <authorList>
            <person name="Zaccaron A."/>
            <person name="Stergiopoulos I."/>
        </authorList>
    </citation>
    <scope>NUCLEOTIDE SEQUENCE</scope>
    <source>
        <strain evidence="2">Race5_Kim</strain>
    </source>
</reference>
<evidence type="ECO:0000256" key="1">
    <source>
        <dbReference type="SAM" id="MobiDB-lite"/>
    </source>
</evidence>